<dbReference type="Gene3D" id="3.40.50.300">
    <property type="entry name" value="P-loop containing nucleotide triphosphate hydrolases"/>
    <property type="match status" value="1"/>
</dbReference>
<dbReference type="SUPFAM" id="SSF52540">
    <property type="entry name" value="P-loop containing nucleoside triphosphate hydrolases"/>
    <property type="match status" value="1"/>
</dbReference>
<dbReference type="InterPro" id="IPR025669">
    <property type="entry name" value="AAA_dom"/>
</dbReference>
<evidence type="ECO:0000313" key="3">
    <source>
        <dbReference type="Proteomes" id="UP000251088"/>
    </source>
</evidence>
<accession>A0A2X3C1Z3</accession>
<protein>
    <submittedName>
        <fullName evidence="2">Cobyrinic acid ac-diamide synthase</fullName>
    </submittedName>
</protein>
<dbReference type="Pfam" id="PF13614">
    <property type="entry name" value="AAA_31"/>
    <property type="match status" value="1"/>
</dbReference>
<evidence type="ECO:0000313" key="2">
    <source>
        <dbReference type="EMBL" id="SQC05874.1"/>
    </source>
</evidence>
<organism evidence="2 3">
    <name type="scientific">Klebsiella pneumoniae</name>
    <dbReference type="NCBI Taxonomy" id="573"/>
    <lineage>
        <taxon>Bacteria</taxon>
        <taxon>Pseudomonadati</taxon>
        <taxon>Pseudomonadota</taxon>
        <taxon>Gammaproteobacteria</taxon>
        <taxon>Enterobacterales</taxon>
        <taxon>Enterobacteriaceae</taxon>
        <taxon>Klebsiella/Raoultella group</taxon>
        <taxon>Klebsiella</taxon>
        <taxon>Klebsiella pneumoniae complex</taxon>
    </lineage>
</organism>
<dbReference type="EMBL" id="UAWN01000002">
    <property type="protein sequence ID" value="SQC05874.1"/>
    <property type="molecule type" value="Genomic_DNA"/>
</dbReference>
<dbReference type="AlphaFoldDB" id="A0A2X3C1Z3"/>
<reference evidence="2 3" key="1">
    <citation type="submission" date="2018-06" db="EMBL/GenBank/DDBJ databases">
        <authorList>
            <consortium name="Pathogen Informatics"/>
            <person name="Doyle S."/>
        </authorList>
    </citation>
    <scope>NUCLEOTIDE SEQUENCE [LARGE SCALE GENOMIC DNA]</scope>
    <source>
        <strain evidence="2 3">NCTC9128</strain>
    </source>
</reference>
<name>A0A2X3C1Z3_KLEPN</name>
<gene>
    <name evidence="2" type="ORF">NCTC9128_00459</name>
</gene>
<evidence type="ECO:0000259" key="1">
    <source>
        <dbReference type="Pfam" id="PF13614"/>
    </source>
</evidence>
<sequence length="94" mass="10443">MTLKIGPIGKLIVVCSQKGGIVKSQSSSEIAHDLRKAGFRVLEIDMDWTTGLTERAFPDDLPYEIEREPLSNSFTHRRGEYISAFLSGNRGSTD</sequence>
<proteinExistence type="predicted"/>
<feature type="domain" description="AAA" evidence="1">
    <location>
        <begin position="10"/>
        <end position="54"/>
    </location>
</feature>
<dbReference type="InterPro" id="IPR027417">
    <property type="entry name" value="P-loop_NTPase"/>
</dbReference>
<dbReference type="Proteomes" id="UP000251088">
    <property type="component" value="Unassembled WGS sequence"/>
</dbReference>